<gene>
    <name evidence="4" type="primary">larE</name>
    <name evidence="4" type="ORF">IAB19_06095</name>
</gene>
<keyword evidence="4" id="KW-0808">Transferase</keyword>
<protein>
    <submittedName>
        <fullName evidence="4">ATP-dependent sacrificial sulfur transferase LarE</fullName>
    </submittedName>
</protein>
<feature type="domain" description="tRNA(Ile)-lysidine/2-thiocytidine synthase N-terminal" evidence="3">
    <location>
        <begin position="24"/>
        <end position="131"/>
    </location>
</feature>
<dbReference type="InterPro" id="IPR005232">
    <property type="entry name" value="LarE"/>
</dbReference>
<organism evidence="4 5">
    <name type="scientific">Candidatus Avisuccinivibrio stercorigallinarum</name>
    <dbReference type="NCBI Taxonomy" id="2840704"/>
    <lineage>
        <taxon>Bacteria</taxon>
        <taxon>Pseudomonadati</taxon>
        <taxon>Pseudomonadota</taxon>
        <taxon>Gammaproteobacteria</taxon>
        <taxon>Aeromonadales</taxon>
        <taxon>Succinivibrionaceae</taxon>
        <taxon>Succinivibrionaceae incertae sedis</taxon>
        <taxon>Candidatus Avisuccinivibrio</taxon>
    </lineage>
</organism>
<dbReference type="PANTHER" id="PTHR43169:SF2">
    <property type="entry name" value="NAD_GMP SYNTHASE DOMAIN-CONTAINING PROTEIN"/>
    <property type="match status" value="1"/>
</dbReference>
<dbReference type="Gene3D" id="3.40.50.620">
    <property type="entry name" value="HUPs"/>
    <property type="match status" value="1"/>
</dbReference>
<evidence type="ECO:0000259" key="3">
    <source>
        <dbReference type="Pfam" id="PF01171"/>
    </source>
</evidence>
<accession>A0A9D9DA36</accession>
<evidence type="ECO:0000256" key="1">
    <source>
        <dbReference type="ARBA" id="ARBA00022694"/>
    </source>
</evidence>
<dbReference type="NCBIfam" id="TIGR00268">
    <property type="entry name" value="ATP-dependent sacrificial sulfur transferase LarE"/>
    <property type="match status" value="1"/>
</dbReference>
<dbReference type="InterPro" id="IPR011063">
    <property type="entry name" value="TilS/TtcA_N"/>
</dbReference>
<evidence type="ECO:0000256" key="2">
    <source>
        <dbReference type="PIRSR" id="PIRSR006661-1"/>
    </source>
</evidence>
<dbReference type="GO" id="GO:0016783">
    <property type="term" value="F:sulfurtransferase activity"/>
    <property type="evidence" value="ECO:0007669"/>
    <property type="project" value="InterPro"/>
</dbReference>
<proteinExistence type="predicted"/>
<sequence>MSTVQSKYEALQRRLEEIAKKDCALAFSGGTDSTLLCCMLKQAAAKQGTELLVLLAKTALHPLPDLRDAREFCASHDLKLHEIELNELEVIEHNPKNRCYLCKRQIFMRLRQICKEHGVSQLIDGTNADDLKCYRPGLQAVKELHVLSPLADLGFTKADVRACLTLLGLKAAEKPSSACLATRFPYGTRLTPEKLAMAGKAEEALRALHFYNVRVRCYEPSLARIELNADELPRALELKQEIIQAVKAAGLHYVTLDLEGFRSGSMDEI</sequence>
<dbReference type="AlphaFoldDB" id="A0A9D9DA36"/>
<name>A0A9D9DA36_9GAMM</name>
<dbReference type="Pfam" id="PF01171">
    <property type="entry name" value="ATP_bind_3"/>
    <property type="match status" value="1"/>
</dbReference>
<dbReference type="SUPFAM" id="SSF52402">
    <property type="entry name" value="Adenine nucleotide alpha hydrolases-like"/>
    <property type="match status" value="1"/>
</dbReference>
<dbReference type="EMBL" id="JADINH010000130">
    <property type="protein sequence ID" value="MBO8415931.1"/>
    <property type="molecule type" value="Genomic_DNA"/>
</dbReference>
<evidence type="ECO:0000313" key="5">
    <source>
        <dbReference type="Proteomes" id="UP000823631"/>
    </source>
</evidence>
<feature type="active site" description="Nucleophile and sulfur donor" evidence="2">
    <location>
        <position position="179"/>
    </location>
</feature>
<reference evidence="4" key="1">
    <citation type="submission" date="2020-10" db="EMBL/GenBank/DDBJ databases">
        <authorList>
            <person name="Gilroy R."/>
        </authorList>
    </citation>
    <scope>NUCLEOTIDE SEQUENCE</scope>
    <source>
        <strain evidence="4">17213</strain>
    </source>
</reference>
<dbReference type="GO" id="GO:0008033">
    <property type="term" value="P:tRNA processing"/>
    <property type="evidence" value="ECO:0007669"/>
    <property type="project" value="UniProtKB-KW"/>
</dbReference>
<comment type="caution">
    <text evidence="4">The sequence shown here is derived from an EMBL/GenBank/DDBJ whole genome shotgun (WGS) entry which is preliminary data.</text>
</comment>
<dbReference type="PANTHER" id="PTHR43169">
    <property type="entry name" value="EXSB FAMILY PROTEIN"/>
    <property type="match status" value="1"/>
</dbReference>
<keyword evidence="1" id="KW-0819">tRNA processing</keyword>
<dbReference type="InterPro" id="IPR052188">
    <property type="entry name" value="Ni-pincer_cofactor_biosynth"/>
</dbReference>
<dbReference type="InterPro" id="IPR014729">
    <property type="entry name" value="Rossmann-like_a/b/a_fold"/>
</dbReference>
<reference evidence="4" key="2">
    <citation type="journal article" date="2021" name="PeerJ">
        <title>Extensive microbial diversity within the chicken gut microbiome revealed by metagenomics and culture.</title>
        <authorList>
            <person name="Gilroy R."/>
            <person name="Ravi A."/>
            <person name="Getino M."/>
            <person name="Pursley I."/>
            <person name="Horton D.L."/>
            <person name="Alikhan N.F."/>
            <person name="Baker D."/>
            <person name="Gharbi K."/>
            <person name="Hall N."/>
            <person name="Watson M."/>
            <person name="Adriaenssens E.M."/>
            <person name="Foster-Nyarko E."/>
            <person name="Jarju S."/>
            <person name="Secka A."/>
            <person name="Antonio M."/>
            <person name="Oren A."/>
            <person name="Chaudhuri R.R."/>
            <person name="La Ragione R."/>
            <person name="Hildebrand F."/>
            <person name="Pallen M.J."/>
        </authorList>
    </citation>
    <scope>NUCLEOTIDE SEQUENCE</scope>
    <source>
        <strain evidence="4">17213</strain>
    </source>
</reference>
<dbReference type="Proteomes" id="UP000823631">
    <property type="component" value="Unassembled WGS sequence"/>
</dbReference>
<dbReference type="PIRSF" id="PIRSF006661">
    <property type="entry name" value="PP-lp_UCP006661"/>
    <property type="match status" value="1"/>
</dbReference>
<evidence type="ECO:0000313" key="4">
    <source>
        <dbReference type="EMBL" id="MBO8415931.1"/>
    </source>
</evidence>